<reference evidence="3" key="2">
    <citation type="submission" date="2019-06" db="EMBL/GenBank/DDBJ databases">
        <title>Genomics analysis of Aphanomyces spp. identifies a new class of oomycete effector associated with host adaptation.</title>
        <authorList>
            <person name="Gaulin E."/>
        </authorList>
    </citation>
    <scope>NUCLEOTIDE SEQUENCE</scope>
    <source>
        <strain evidence="3">CBS 578.67</strain>
    </source>
</reference>
<organism evidence="4 5">
    <name type="scientific">Aphanomyces stellatus</name>
    <dbReference type="NCBI Taxonomy" id="120398"/>
    <lineage>
        <taxon>Eukaryota</taxon>
        <taxon>Sar</taxon>
        <taxon>Stramenopiles</taxon>
        <taxon>Oomycota</taxon>
        <taxon>Saprolegniomycetes</taxon>
        <taxon>Saprolegniales</taxon>
        <taxon>Verrucalvaceae</taxon>
        <taxon>Aphanomyces</taxon>
    </lineage>
</organism>
<evidence type="ECO:0000313" key="3">
    <source>
        <dbReference type="EMBL" id="KAF0683379.1"/>
    </source>
</evidence>
<keyword evidence="2" id="KW-0732">Signal</keyword>
<dbReference type="CDD" id="cd12087">
    <property type="entry name" value="TM_EGFR-like"/>
    <property type="match status" value="1"/>
</dbReference>
<dbReference type="AlphaFoldDB" id="A0A485LV50"/>
<dbReference type="EMBL" id="VJMH01007408">
    <property type="protein sequence ID" value="KAF0683379.1"/>
    <property type="molecule type" value="Genomic_DNA"/>
</dbReference>
<evidence type="ECO:0000313" key="5">
    <source>
        <dbReference type="Proteomes" id="UP000332933"/>
    </source>
</evidence>
<reference evidence="4 5" key="1">
    <citation type="submission" date="2019-03" db="EMBL/GenBank/DDBJ databases">
        <authorList>
            <person name="Gaulin E."/>
            <person name="Dumas B."/>
        </authorList>
    </citation>
    <scope>NUCLEOTIDE SEQUENCE [LARGE SCALE GENOMIC DNA]</scope>
    <source>
        <strain evidence="4">CBS 568.67</strain>
    </source>
</reference>
<evidence type="ECO:0000313" key="4">
    <source>
        <dbReference type="EMBL" id="VFU01230.1"/>
    </source>
</evidence>
<name>A0A485LV50_9STRA</name>
<keyword evidence="1" id="KW-1133">Transmembrane helix</keyword>
<evidence type="ECO:0000256" key="2">
    <source>
        <dbReference type="SAM" id="SignalP"/>
    </source>
</evidence>
<protein>
    <submittedName>
        <fullName evidence="4">Aste57867_24591 protein</fullName>
    </submittedName>
</protein>
<sequence length="287" mass="30532">MHSLRLVLAVLLLLSVVGNVHSHALMEGSKHNTTKLNATAWPNASSSSAIGASFLPTATQDAISSTNVSGAASDTPTLSPHVESLWTTATTSIIMGGILVLAVVVGAIVYTILRSRARHSEYDHDDMDDLRAPTHCLPKPTAYDLTYATTSRSSTLPEAALLASMLSDVDLALSSMRSEKDSALSSIRSSGIQDVALLASVRSQGDVELALSSMRSDLDNAMSSIRSDPNSLRNSAVRVGRSSGVGIAIRVPSHLDIHPDVYAQHPVLRQTISQTRQTVLDIYTHNL</sequence>
<keyword evidence="1" id="KW-0812">Transmembrane</keyword>
<accession>A0A485LV50</accession>
<proteinExistence type="predicted"/>
<gene>
    <name evidence="4" type="primary">Aste57867_24591</name>
    <name evidence="3" type="ORF">As57867_024513</name>
    <name evidence="4" type="ORF">ASTE57867_24591</name>
</gene>
<feature type="chain" id="PRO_5036116686" evidence="2">
    <location>
        <begin position="23"/>
        <end position="287"/>
    </location>
</feature>
<feature type="signal peptide" evidence="2">
    <location>
        <begin position="1"/>
        <end position="22"/>
    </location>
</feature>
<dbReference type="Proteomes" id="UP000332933">
    <property type="component" value="Unassembled WGS sequence"/>
</dbReference>
<evidence type="ECO:0000256" key="1">
    <source>
        <dbReference type="SAM" id="Phobius"/>
    </source>
</evidence>
<feature type="transmembrane region" description="Helical" evidence="1">
    <location>
        <begin position="93"/>
        <end position="113"/>
    </location>
</feature>
<keyword evidence="5" id="KW-1185">Reference proteome</keyword>
<keyword evidence="1" id="KW-0472">Membrane</keyword>
<dbReference type="EMBL" id="CAADRA010007434">
    <property type="protein sequence ID" value="VFU01230.1"/>
    <property type="molecule type" value="Genomic_DNA"/>
</dbReference>
<dbReference type="OrthoDB" id="79881at2759"/>